<sequence>MNNYRPKSRKVEVVYYLCQNQQVEQPHFIEIPLVSPDGLYLRDVISKLKSMRGRGMTSMYSWSCKRRYKNAFVWNDLCEDDIIVPANENEYVLKGSELLKENYSDCIAHARTTRLQTLQQLVDPSSSTNIADRRTKISLDDDGYRSLATYRIYKCTHALCDAATQTDEHVKVQEHNARLRKTDTLESLMKADDKYLCTLEKLEEQQEQCPVPINTKLRESNMLLQLISCGLLSSQDHDFRQALSYNSRTTDSRPSSSLFYPFAMLGENNCLLESPRFTDMRLRLEDKEYLSGSSVET</sequence>
<evidence type="ECO:0000256" key="7">
    <source>
        <dbReference type="ARBA" id="ARBA00024211"/>
    </source>
</evidence>
<dbReference type="GO" id="GO:0051258">
    <property type="term" value="P:protein polymerization"/>
    <property type="evidence" value="ECO:0007669"/>
    <property type="project" value="UniProtKB-ARBA"/>
</dbReference>
<accession>A0A251TFR9</accession>
<dbReference type="InterPro" id="IPR021182">
    <property type="entry name" value="SOK_magnoliopsida"/>
</dbReference>
<reference evidence="10 12" key="1">
    <citation type="journal article" date="2017" name="Nature">
        <title>The sunflower genome provides insights into oil metabolism, flowering and Asterid evolution.</title>
        <authorList>
            <person name="Badouin H."/>
            <person name="Gouzy J."/>
            <person name="Grassa C.J."/>
            <person name="Murat F."/>
            <person name="Staton S.E."/>
            <person name="Cottret L."/>
            <person name="Lelandais-Briere C."/>
            <person name="Owens G.L."/>
            <person name="Carrere S."/>
            <person name="Mayjonade B."/>
            <person name="Legrand L."/>
            <person name="Gill N."/>
            <person name="Kane N.C."/>
            <person name="Bowers J.E."/>
            <person name="Hubner S."/>
            <person name="Bellec A."/>
            <person name="Berard A."/>
            <person name="Berges H."/>
            <person name="Blanchet N."/>
            <person name="Boniface M.C."/>
            <person name="Brunel D."/>
            <person name="Catrice O."/>
            <person name="Chaidir N."/>
            <person name="Claudel C."/>
            <person name="Donnadieu C."/>
            <person name="Faraut T."/>
            <person name="Fievet G."/>
            <person name="Helmstetter N."/>
            <person name="King M."/>
            <person name="Knapp S.J."/>
            <person name="Lai Z."/>
            <person name="Le Paslier M.C."/>
            <person name="Lippi Y."/>
            <person name="Lorenzon L."/>
            <person name="Mandel J.R."/>
            <person name="Marage G."/>
            <person name="Marchand G."/>
            <person name="Marquand E."/>
            <person name="Bret-Mestries E."/>
            <person name="Morien E."/>
            <person name="Nambeesan S."/>
            <person name="Nguyen T."/>
            <person name="Pegot-Espagnet P."/>
            <person name="Pouilly N."/>
            <person name="Raftis F."/>
            <person name="Sallet E."/>
            <person name="Schiex T."/>
            <person name="Thomas J."/>
            <person name="Vandecasteele C."/>
            <person name="Vares D."/>
            <person name="Vear F."/>
            <person name="Vautrin S."/>
            <person name="Crespi M."/>
            <person name="Mangin B."/>
            <person name="Burke J.M."/>
            <person name="Salse J."/>
            <person name="Munos S."/>
            <person name="Vincourt P."/>
            <person name="Rieseberg L.H."/>
            <person name="Langlade N.B."/>
        </authorList>
    </citation>
    <scope>NUCLEOTIDE SEQUENCE [LARGE SCALE GENOMIC DNA]</scope>
    <source>
        <strain evidence="12">cv. SF193</strain>
        <tissue evidence="10">Leaves</tissue>
    </source>
</reference>
<dbReference type="Pfam" id="PF06136">
    <property type="entry name" value="SOK"/>
    <property type="match status" value="1"/>
</dbReference>
<comment type="subunit">
    <text evidence="8">Homodimer. Forms long polymer filaments with other SOKs proteins polymers (e.g. SOK1, SOK2, SOK3 and SOK4) crucial for polar localization and biological activity. Binds to ANGUSTIFOLIA (AN).</text>
</comment>
<name>A0A251TFR9_HELAN</name>
<evidence type="ECO:0000259" key="9">
    <source>
        <dbReference type="Pfam" id="PF06136"/>
    </source>
</evidence>
<keyword evidence="2" id="KW-0217">Developmental protein</keyword>
<dbReference type="GO" id="GO:0051302">
    <property type="term" value="P:regulation of cell division"/>
    <property type="evidence" value="ECO:0007669"/>
    <property type="project" value="UniProtKB-ARBA"/>
</dbReference>
<keyword evidence="3" id="KW-1003">Cell membrane</keyword>
<dbReference type="InterPro" id="IPR048351">
    <property type="entry name" value="SOK_DIX"/>
</dbReference>
<comment type="subcellular location">
    <subcellularLocation>
        <location evidence="1">Cell membrane</location>
        <topology evidence="1">Peripheral membrane protein</topology>
        <orientation evidence="1">Cytoplasmic side</orientation>
    </subcellularLocation>
</comment>
<dbReference type="InterPro" id="IPR010369">
    <property type="entry name" value="SOK"/>
</dbReference>
<dbReference type="Proteomes" id="UP000215914">
    <property type="component" value="Chromosome 11"/>
</dbReference>
<dbReference type="GO" id="GO:0005886">
    <property type="term" value="C:plasma membrane"/>
    <property type="evidence" value="ECO:0007669"/>
    <property type="project" value="UniProtKB-SubCell"/>
</dbReference>
<dbReference type="GO" id="GO:0090708">
    <property type="term" value="P:specification of plant organ axis polarity"/>
    <property type="evidence" value="ECO:0007669"/>
    <property type="project" value="UniProtKB-ARBA"/>
</dbReference>
<dbReference type="GO" id="GO:0051301">
    <property type="term" value="P:cell division"/>
    <property type="evidence" value="ECO:0007669"/>
    <property type="project" value="UniProtKB-KW"/>
</dbReference>
<feature type="domain" description="SOSEKI DIX-like" evidence="9">
    <location>
        <begin position="11"/>
        <end position="99"/>
    </location>
</feature>
<dbReference type="InParanoid" id="A0A251TFR9"/>
<dbReference type="PIRSF" id="PIRSF031043">
    <property type="entry name" value="UCP031043"/>
    <property type="match status" value="1"/>
</dbReference>
<evidence type="ECO:0000256" key="8">
    <source>
        <dbReference type="ARBA" id="ARBA00046534"/>
    </source>
</evidence>
<proteinExistence type="inferred from homology"/>
<evidence type="ECO:0000313" key="10">
    <source>
        <dbReference type="EMBL" id="KAF5783589.1"/>
    </source>
</evidence>
<evidence type="ECO:0000313" key="11">
    <source>
        <dbReference type="EMBL" id="OTG08821.1"/>
    </source>
</evidence>
<keyword evidence="5" id="KW-0472">Membrane</keyword>
<evidence type="ECO:0000256" key="6">
    <source>
        <dbReference type="ARBA" id="ARBA00023306"/>
    </source>
</evidence>
<dbReference type="EMBL" id="MNCJ02000326">
    <property type="protein sequence ID" value="KAF5783589.1"/>
    <property type="molecule type" value="Genomic_DNA"/>
</dbReference>
<evidence type="ECO:0000256" key="4">
    <source>
        <dbReference type="ARBA" id="ARBA00022618"/>
    </source>
</evidence>
<dbReference type="EMBL" id="CM007900">
    <property type="protein sequence ID" value="OTG08821.1"/>
    <property type="molecule type" value="Genomic_DNA"/>
</dbReference>
<keyword evidence="12" id="KW-1185">Reference proteome</keyword>
<comment type="similarity">
    <text evidence="7">Belongs to the SOSEKI family.</text>
</comment>
<evidence type="ECO:0000256" key="5">
    <source>
        <dbReference type="ARBA" id="ARBA00023136"/>
    </source>
</evidence>
<evidence type="ECO:0000256" key="3">
    <source>
        <dbReference type="ARBA" id="ARBA00022475"/>
    </source>
</evidence>
<dbReference type="Gramene" id="mRNA:HanXRQr2_Chr11g0509691">
    <property type="protein sequence ID" value="mRNA:HanXRQr2_Chr11g0509691"/>
    <property type="gene ID" value="HanXRQr2_Chr11g0509691"/>
</dbReference>
<evidence type="ECO:0000313" key="12">
    <source>
        <dbReference type="Proteomes" id="UP000215914"/>
    </source>
</evidence>
<evidence type="ECO:0000256" key="2">
    <source>
        <dbReference type="ARBA" id="ARBA00022473"/>
    </source>
</evidence>
<dbReference type="GO" id="GO:2000067">
    <property type="term" value="P:regulation of root morphogenesis"/>
    <property type="evidence" value="ECO:0007669"/>
    <property type="project" value="UniProtKB-ARBA"/>
</dbReference>
<organism evidence="11 12">
    <name type="scientific">Helianthus annuus</name>
    <name type="common">Common sunflower</name>
    <dbReference type="NCBI Taxonomy" id="4232"/>
    <lineage>
        <taxon>Eukaryota</taxon>
        <taxon>Viridiplantae</taxon>
        <taxon>Streptophyta</taxon>
        <taxon>Embryophyta</taxon>
        <taxon>Tracheophyta</taxon>
        <taxon>Spermatophyta</taxon>
        <taxon>Magnoliopsida</taxon>
        <taxon>eudicotyledons</taxon>
        <taxon>Gunneridae</taxon>
        <taxon>Pentapetalae</taxon>
        <taxon>asterids</taxon>
        <taxon>campanulids</taxon>
        <taxon>Asterales</taxon>
        <taxon>Asteraceae</taxon>
        <taxon>Asteroideae</taxon>
        <taxon>Heliantheae alliance</taxon>
        <taxon>Heliantheae</taxon>
        <taxon>Helianthus</taxon>
    </lineage>
</organism>
<protein>
    <recommendedName>
        <fullName evidence="9">SOSEKI DIX-like domain-containing protein</fullName>
    </recommendedName>
</protein>
<keyword evidence="4" id="KW-0132">Cell division</keyword>
<gene>
    <name evidence="11" type="ORF">HannXRQ_Chr11g0345951</name>
    <name evidence="10" type="ORF">HanXRQr2_Chr11g0509691</name>
</gene>
<dbReference type="AlphaFoldDB" id="A0A251TFR9"/>
<evidence type="ECO:0000256" key="1">
    <source>
        <dbReference type="ARBA" id="ARBA00004413"/>
    </source>
</evidence>
<reference evidence="11" key="2">
    <citation type="submission" date="2017-02" db="EMBL/GenBank/DDBJ databases">
        <title>Sunflower complete genome.</title>
        <authorList>
            <person name="Langlade N."/>
            <person name="Munos S."/>
        </authorList>
    </citation>
    <scope>NUCLEOTIDE SEQUENCE [LARGE SCALE GENOMIC DNA]</scope>
    <source>
        <tissue evidence="11">Leaves</tissue>
    </source>
</reference>
<keyword evidence="6" id="KW-0131">Cell cycle</keyword>
<reference evidence="10" key="3">
    <citation type="submission" date="2020-06" db="EMBL/GenBank/DDBJ databases">
        <title>Helianthus annuus Genome sequencing and assembly Release 2.</title>
        <authorList>
            <person name="Gouzy J."/>
            <person name="Langlade N."/>
            <person name="Munos S."/>
        </authorList>
    </citation>
    <scope>NUCLEOTIDE SEQUENCE</scope>
    <source>
        <tissue evidence="10">Leaves</tissue>
    </source>
</reference>
<dbReference type="PANTHER" id="PTHR31083:SF28">
    <property type="entry name" value="PROTEIN UPSTREAM OF FLC"/>
    <property type="match status" value="1"/>
</dbReference>
<dbReference type="PANTHER" id="PTHR31083">
    <property type="entry name" value="UPSTREAM OF FLC PROTEIN (DUF966)"/>
    <property type="match status" value="1"/>
</dbReference>